<name>A0ABM8GEH2_9MICO</name>
<feature type="transmembrane region" description="Helical" evidence="1">
    <location>
        <begin position="58"/>
        <end position="80"/>
    </location>
</feature>
<reference evidence="3" key="1">
    <citation type="journal article" date="2019" name="Int. J. Syst. Evol. Microbiol.">
        <title>The Global Catalogue of Microorganisms (GCM) 10K type strain sequencing project: providing services to taxonomists for standard genome sequencing and annotation.</title>
        <authorList>
            <consortium name="The Broad Institute Genomics Platform"/>
            <consortium name="The Broad Institute Genome Sequencing Center for Infectious Disease"/>
            <person name="Wu L."/>
            <person name="Ma J."/>
        </authorList>
    </citation>
    <scope>NUCLEOTIDE SEQUENCE [LARGE SCALE GENOMIC DNA]</scope>
    <source>
        <strain evidence="3">NBRC 108725</strain>
    </source>
</reference>
<dbReference type="Proteomes" id="UP001321498">
    <property type="component" value="Chromosome"/>
</dbReference>
<keyword evidence="1" id="KW-0472">Membrane</keyword>
<accession>A0ABM8GEH2</accession>
<proteinExistence type="predicted"/>
<dbReference type="PANTHER" id="PTHR34980:SF2">
    <property type="entry name" value="INNER MEMBRANE PROTEIN YHAH-RELATED"/>
    <property type="match status" value="1"/>
</dbReference>
<keyword evidence="3" id="KW-1185">Reference proteome</keyword>
<evidence type="ECO:0000256" key="1">
    <source>
        <dbReference type="SAM" id="Phobius"/>
    </source>
</evidence>
<evidence type="ECO:0008006" key="4">
    <source>
        <dbReference type="Google" id="ProtNLM"/>
    </source>
</evidence>
<evidence type="ECO:0000313" key="2">
    <source>
        <dbReference type="EMBL" id="BDZ46695.1"/>
    </source>
</evidence>
<sequence>MTFGQSIQTVFRKYAEFTGRAGRSEFWWWILFTALVSAALNTIPFVGTAPVEIGTYSVGGSGLTGLWNLAVLLPTLAVTVRRLRDAGFGWGHVFWVLVPIGGLVVLAVLCAQPSRWGVATAEPRGPQVTEEWRPS</sequence>
<keyword evidence="1" id="KW-1133">Transmembrane helix</keyword>
<evidence type="ECO:0000313" key="3">
    <source>
        <dbReference type="Proteomes" id="UP001321498"/>
    </source>
</evidence>
<dbReference type="Pfam" id="PF05656">
    <property type="entry name" value="DUF805"/>
    <property type="match status" value="1"/>
</dbReference>
<dbReference type="InterPro" id="IPR008523">
    <property type="entry name" value="DUF805"/>
</dbReference>
<keyword evidence="1" id="KW-0812">Transmembrane</keyword>
<feature type="transmembrane region" description="Helical" evidence="1">
    <location>
        <begin position="26"/>
        <end position="46"/>
    </location>
</feature>
<organism evidence="2 3">
    <name type="scientific">Naasia aerilata</name>
    <dbReference type="NCBI Taxonomy" id="1162966"/>
    <lineage>
        <taxon>Bacteria</taxon>
        <taxon>Bacillati</taxon>
        <taxon>Actinomycetota</taxon>
        <taxon>Actinomycetes</taxon>
        <taxon>Micrococcales</taxon>
        <taxon>Microbacteriaceae</taxon>
        <taxon>Naasia</taxon>
    </lineage>
</organism>
<dbReference type="EMBL" id="AP027731">
    <property type="protein sequence ID" value="BDZ46695.1"/>
    <property type="molecule type" value="Genomic_DNA"/>
</dbReference>
<dbReference type="RefSeq" id="WP_286276701.1">
    <property type="nucleotide sequence ID" value="NZ_AP027731.1"/>
</dbReference>
<dbReference type="PANTHER" id="PTHR34980">
    <property type="entry name" value="INNER MEMBRANE PROTEIN-RELATED-RELATED"/>
    <property type="match status" value="1"/>
</dbReference>
<gene>
    <name evidence="2" type="ORF">GCM10025866_26040</name>
</gene>
<feature type="transmembrane region" description="Helical" evidence="1">
    <location>
        <begin position="92"/>
        <end position="111"/>
    </location>
</feature>
<protein>
    <recommendedName>
        <fullName evidence="4">DUF805 domain-containing protein</fullName>
    </recommendedName>
</protein>